<feature type="transmembrane region" description="Helical" evidence="16">
    <location>
        <begin position="249"/>
        <end position="269"/>
    </location>
</feature>
<keyword evidence="12 16" id="KW-1133">Transmembrane helix</keyword>
<dbReference type="Proteomes" id="UP001634007">
    <property type="component" value="Unassembled WGS sequence"/>
</dbReference>
<organism evidence="19 20">
    <name type="scientific">Eucalyptus globulus</name>
    <name type="common">Tasmanian blue gum</name>
    <dbReference type="NCBI Taxonomy" id="34317"/>
    <lineage>
        <taxon>Eukaryota</taxon>
        <taxon>Viridiplantae</taxon>
        <taxon>Streptophyta</taxon>
        <taxon>Embryophyta</taxon>
        <taxon>Tracheophyta</taxon>
        <taxon>Spermatophyta</taxon>
        <taxon>Magnoliopsida</taxon>
        <taxon>eudicotyledons</taxon>
        <taxon>Gunneridae</taxon>
        <taxon>Pentapetalae</taxon>
        <taxon>rosids</taxon>
        <taxon>malvids</taxon>
        <taxon>Myrtales</taxon>
        <taxon>Myrtaceae</taxon>
        <taxon>Myrtoideae</taxon>
        <taxon>Eucalypteae</taxon>
        <taxon>Eucalyptus</taxon>
    </lineage>
</organism>
<dbReference type="EMBL" id="JBJKBG010000004">
    <property type="protein sequence ID" value="KAL3742917.1"/>
    <property type="molecule type" value="Genomic_DNA"/>
</dbReference>
<keyword evidence="7" id="KW-0479">Metal-binding</keyword>
<dbReference type="GO" id="GO:0016020">
    <property type="term" value="C:membrane"/>
    <property type="evidence" value="ECO:0007669"/>
    <property type="project" value="UniProtKB-SubCell"/>
</dbReference>
<evidence type="ECO:0000256" key="6">
    <source>
        <dbReference type="ARBA" id="ARBA00022692"/>
    </source>
</evidence>
<feature type="domain" description="RING-type" evidence="18">
    <location>
        <begin position="328"/>
        <end position="370"/>
    </location>
</feature>
<dbReference type="AlphaFoldDB" id="A0ABD3KU77"/>
<evidence type="ECO:0000313" key="19">
    <source>
        <dbReference type="EMBL" id="KAL3742917.1"/>
    </source>
</evidence>
<name>A0ABD3KU77_EUCGL</name>
<accession>A0ABD3KU77</accession>
<dbReference type="Pfam" id="PF13639">
    <property type="entry name" value="zf-RING_2"/>
    <property type="match status" value="1"/>
</dbReference>
<evidence type="ECO:0000256" key="10">
    <source>
        <dbReference type="ARBA" id="ARBA00022786"/>
    </source>
</evidence>
<evidence type="ECO:0000256" key="3">
    <source>
        <dbReference type="ARBA" id="ARBA00004906"/>
    </source>
</evidence>
<evidence type="ECO:0000256" key="14">
    <source>
        <dbReference type="ARBA" id="ARBA00024209"/>
    </source>
</evidence>
<dbReference type="CDD" id="cd16454">
    <property type="entry name" value="RING-H2_PA-TM-RING"/>
    <property type="match status" value="1"/>
</dbReference>
<evidence type="ECO:0000256" key="7">
    <source>
        <dbReference type="ARBA" id="ARBA00022723"/>
    </source>
</evidence>
<dbReference type="GO" id="GO:0061630">
    <property type="term" value="F:ubiquitin protein ligase activity"/>
    <property type="evidence" value="ECO:0007669"/>
    <property type="project" value="UniProtKB-EC"/>
</dbReference>
<dbReference type="PANTHER" id="PTHR46279:SF31">
    <property type="entry name" value="RING-H2 FINGER PROTEIN ATL20-LIKE ISOFORM X1"/>
    <property type="match status" value="1"/>
</dbReference>
<evidence type="ECO:0000256" key="15">
    <source>
        <dbReference type="PROSITE-ProRule" id="PRU00175"/>
    </source>
</evidence>
<dbReference type="InterPro" id="IPR025287">
    <property type="entry name" value="WAK_GUB"/>
</dbReference>
<dbReference type="SMART" id="SM00184">
    <property type="entry name" value="RING"/>
    <property type="match status" value="1"/>
</dbReference>
<feature type="signal peptide" evidence="17">
    <location>
        <begin position="1"/>
        <end position="27"/>
    </location>
</feature>
<evidence type="ECO:0000256" key="2">
    <source>
        <dbReference type="ARBA" id="ARBA00004167"/>
    </source>
</evidence>
<comment type="caution">
    <text evidence="19">The sequence shown here is derived from an EMBL/GenBank/DDBJ whole genome shotgun (WGS) entry which is preliminary data.</text>
</comment>
<sequence>MASNMPILSLFSAFFFFFLLLDHLVSPLPETCPEQFCEVGDPIRFPFRLKQSQPNERCAYPGFDLICNAQRQTTLNLPISGEFIVETIEYTQQVIMLRDHPEGCLLKRLQDFTLSGSNWTVQHNIELTLFKCPKTSWYPGMPQLVPCLDGQNYSVVAVTSDELPQQRRRLSSIGCSDNGTVTVPTVDSANPLFDDALRYPYAFLLAWTVPSCGSCGAGFGTCGFKGKKGLEITCTVDHGSPDRRADHRWIFVAISIPCFIYIVCLFSQLSRKFRARRQAQQDQTDGLSPTDRAQALVVISGMDTSTIESYPKTRIGDNGAPMPQENTCSICLSEYKPEDVLRTIPACEHSFHAHCIDPWLKRNAICPLCRAPQGYVTNHNFSV</sequence>
<keyword evidence="9 15" id="KW-0863">Zinc-finger</keyword>
<dbReference type="PANTHER" id="PTHR46279">
    <property type="entry name" value="RING/U-BOX SUPERFAMILY PROTEIN"/>
    <property type="match status" value="1"/>
</dbReference>
<evidence type="ECO:0000313" key="20">
    <source>
        <dbReference type="Proteomes" id="UP001634007"/>
    </source>
</evidence>
<evidence type="ECO:0000256" key="16">
    <source>
        <dbReference type="SAM" id="Phobius"/>
    </source>
</evidence>
<dbReference type="InterPro" id="IPR001841">
    <property type="entry name" value="Znf_RING"/>
</dbReference>
<dbReference type="Pfam" id="PF13947">
    <property type="entry name" value="GUB_WAK_bind"/>
    <property type="match status" value="1"/>
</dbReference>
<proteinExistence type="inferred from homology"/>
<keyword evidence="10" id="KW-0833">Ubl conjugation pathway</keyword>
<keyword evidence="20" id="KW-1185">Reference proteome</keyword>
<comment type="pathway">
    <text evidence="3">Protein modification; protein ubiquitination.</text>
</comment>
<evidence type="ECO:0000256" key="5">
    <source>
        <dbReference type="ARBA" id="ARBA00022679"/>
    </source>
</evidence>
<dbReference type="InterPro" id="IPR013083">
    <property type="entry name" value="Znf_RING/FYVE/PHD"/>
</dbReference>
<keyword evidence="13 16" id="KW-0472">Membrane</keyword>
<keyword evidence="6 16" id="KW-0812">Transmembrane</keyword>
<keyword evidence="8 17" id="KW-0732">Signal</keyword>
<comment type="similarity">
    <text evidence="14">Belongs to the RING-type zinc finger family. ATL subfamily.</text>
</comment>
<reference evidence="19 20" key="1">
    <citation type="submission" date="2024-11" db="EMBL/GenBank/DDBJ databases">
        <title>Chromosome-level genome assembly of Eucalyptus globulus Labill. provides insights into its genome evolution.</title>
        <authorList>
            <person name="Li X."/>
        </authorList>
    </citation>
    <scope>NUCLEOTIDE SEQUENCE [LARGE SCALE GENOMIC DNA]</scope>
    <source>
        <strain evidence="19">CL2024</strain>
        <tissue evidence="19">Fresh tender leaves</tissue>
    </source>
</reference>
<dbReference type="GO" id="GO:0008270">
    <property type="term" value="F:zinc ion binding"/>
    <property type="evidence" value="ECO:0007669"/>
    <property type="project" value="UniProtKB-KW"/>
</dbReference>
<feature type="chain" id="PRO_5044853590" description="RING-type E3 ubiquitin transferase" evidence="17">
    <location>
        <begin position="28"/>
        <end position="383"/>
    </location>
</feature>
<keyword evidence="5" id="KW-0808">Transferase</keyword>
<evidence type="ECO:0000256" key="17">
    <source>
        <dbReference type="SAM" id="SignalP"/>
    </source>
</evidence>
<dbReference type="SUPFAM" id="SSF57850">
    <property type="entry name" value="RING/U-box"/>
    <property type="match status" value="1"/>
</dbReference>
<keyword evidence="11" id="KW-0862">Zinc</keyword>
<evidence type="ECO:0000256" key="1">
    <source>
        <dbReference type="ARBA" id="ARBA00000900"/>
    </source>
</evidence>
<comment type="catalytic activity">
    <reaction evidence="1">
        <text>S-ubiquitinyl-[E2 ubiquitin-conjugating enzyme]-L-cysteine + [acceptor protein]-L-lysine = [E2 ubiquitin-conjugating enzyme]-L-cysteine + N(6)-ubiquitinyl-[acceptor protein]-L-lysine.</text>
        <dbReference type="EC" id="2.3.2.27"/>
    </reaction>
</comment>
<comment type="subcellular location">
    <subcellularLocation>
        <location evidence="2">Membrane</location>
        <topology evidence="2">Single-pass membrane protein</topology>
    </subcellularLocation>
</comment>
<dbReference type="EC" id="2.3.2.27" evidence="4"/>
<evidence type="ECO:0000256" key="8">
    <source>
        <dbReference type="ARBA" id="ARBA00022729"/>
    </source>
</evidence>
<dbReference type="Gene3D" id="3.30.40.10">
    <property type="entry name" value="Zinc/RING finger domain, C3HC4 (zinc finger)"/>
    <property type="match status" value="1"/>
</dbReference>
<dbReference type="InterPro" id="IPR046948">
    <property type="entry name" value="ATL20-22-like"/>
</dbReference>
<evidence type="ECO:0000256" key="4">
    <source>
        <dbReference type="ARBA" id="ARBA00012483"/>
    </source>
</evidence>
<evidence type="ECO:0000259" key="18">
    <source>
        <dbReference type="PROSITE" id="PS50089"/>
    </source>
</evidence>
<protein>
    <recommendedName>
        <fullName evidence="4">RING-type E3 ubiquitin transferase</fullName>
        <ecNumber evidence="4">2.3.2.27</ecNumber>
    </recommendedName>
</protein>
<evidence type="ECO:0000256" key="12">
    <source>
        <dbReference type="ARBA" id="ARBA00022989"/>
    </source>
</evidence>
<gene>
    <name evidence="19" type="ORF">ACJRO7_018254</name>
</gene>
<dbReference type="PROSITE" id="PS50089">
    <property type="entry name" value="ZF_RING_2"/>
    <property type="match status" value="1"/>
</dbReference>
<evidence type="ECO:0000256" key="11">
    <source>
        <dbReference type="ARBA" id="ARBA00022833"/>
    </source>
</evidence>
<evidence type="ECO:0000256" key="13">
    <source>
        <dbReference type="ARBA" id="ARBA00023136"/>
    </source>
</evidence>
<evidence type="ECO:0000256" key="9">
    <source>
        <dbReference type="ARBA" id="ARBA00022771"/>
    </source>
</evidence>